<reference evidence="1 2" key="1">
    <citation type="journal article" date="2019" name="Environ. Microbiol.">
        <title>Species interactions and distinct microbial communities in high Arctic permafrost affected cryosols are associated with the CH4 and CO2 gas fluxes.</title>
        <authorList>
            <person name="Altshuler I."/>
            <person name="Hamel J."/>
            <person name="Turney S."/>
            <person name="Magnuson E."/>
            <person name="Levesque R."/>
            <person name="Greer C."/>
            <person name="Whyte L.G."/>
        </authorList>
    </citation>
    <scope>NUCLEOTIDE SEQUENCE [LARGE SCALE GENOMIC DNA]</scope>
    <source>
        <strain evidence="1 2">42</strain>
    </source>
</reference>
<protein>
    <submittedName>
        <fullName evidence="1">Uncharacterized protein</fullName>
    </submittedName>
</protein>
<dbReference type="Proteomes" id="UP000319700">
    <property type="component" value="Unassembled WGS sequence"/>
</dbReference>
<evidence type="ECO:0000313" key="2">
    <source>
        <dbReference type="Proteomes" id="UP000319700"/>
    </source>
</evidence>
<organism evidence="1 2">
    <name type="scientific">Flavobacterium pectinovorum</name>
    <dbReference type="NCBI Taxonomy" id="29533"/>
    <lineage>
        <taxon>Bacteria</taxon>
        <taxon>Pseudomonadati</taxon>
        <taxon>Bacteroidota</taxon>
        <taxon>Flavobacteriia</taxon>
        <taxon>Flavobacteriales</taxon>
        <taxon>Flavobacteriaceae</taxon>
        <taxon>Flavobacterium</taxon>
    </lineage>
</organism>
<dbReference type="OrthoDB" id="1444481at2"/>
<evidence type="ECO:0000313" key="1">
    <source>
        <dbReference type="EMBL" id="TPG38382.1"/>
    </source>
</evidence>
<name>A0A502EMY9_9FLAO</name>
<dbReference type="AlphaFoldDB" id="A0A502EMY9"/>
<dbReference type="EMBL" id="RCZH01000010">
    <property type="protein sequence ID" value="TPG38382.1"/>
    <property type="molecule type" value="Genomic_DNA"/>
</dbReference>
<proteinExistence type="predicted"/>
<sequence length="158" mass="18327">MEIIDNLIDKRKDVIKQLEAIDTVLKLYGYVASDYKFNGTEAEPQSQNSAVFPSKATREKQILWIFENKITKACKLKDIQNVYNELRGKDDVNIDNTARKLKKESKLLFVQYNDKNLLSFWGLPTWIVNDDFKDEHKPDMEGLPDVVKSVVMIGEEKK</sequence>
<accession>A0A502EMY9</accession>
<comment type="caution">
    <text evidence="1">The sequence shown here is derived from an EMBL/GenBank/DDBJ whole genome shotgun (WGS) entry which is preliminary data.</text>
</comment>
<keyword evidence="2" id="KW-1185">Reference proteome</keyword>
<gene>
    <name evidence="1" type="ORF">EAH81_15730</name>
</gene>
<dbReference type="RefSeq" id="WP_140508691.1">
    <property type="nucleotide sequence ID" value="NZ_RCZH01000010.1"/>
</dbReference>